<feature type="transmembrane region" description="Helical" evidence="2">
    <location>
        <begin position="84"/>
        <end position="103"/>
    </location>
</feature>
<keyword evidence="2" id="KW-0472">Membrane</keyword>
<keyword evidence="2" id="KW-1133">Transmembrane helix</keyword>
<dbReference type="Proteomes" id="UP000694251">
    <property type="component" value="Chromosome 10"/>
</dbReference>
<evidence type="ECO:0000313" key="3">
    <source>
        <dbReference type="EMBL" id="KAG7564487.1"/>
    </source>
</evidence>
<reference evidence="3 4" key="1">
    <citation type="submission" date="2020-12" db="EMBL/GenBank/DDBJ databases">
        <title>Concerted genomic and epigenomic changes stabilize Arabidopsis allopolyploids.</title>
        <authorList>
            <person name="Chen Z."/>
        </authorList>
    </citation>
    <scope>NUCLEOTIDE SEQUENCE [LARGE SCALE GENOMIC DNA]</scope>
    <source>
        <strain evidence="3">As9502</strain>
        <tissue evidence="3">Leaf</tissue>
    </source>
</reference>
<feature type="compositionally biased region" description="Polar residues" evidence="1">
    <location>
        <begin position="10"/>
        <end position="25"/>
    </location>
</feature>
<gene>
    <name evidence="3" type="ORF">ISN44_As10g012510</name>
</gene>
<protein>
    <submittedName>
        <fullName evidence="3">Uncharacterized protein</fullName>
    </submittedName>
</protein>
<keyword evidence="2" id="KW-0812">Transmembrane</keyword>
<organism evidence="3 4">
    <name type="scientific">Arabidopsis suecica</name>
    <name type="common">Swedish thale-cress</name>
    <name type="synonym">Cardaminopsis suecica</name>
    <dbReference type="NCBI Taxonomy" id="45249"/>
    <lineage>
        <taxon>Eukaryota</taxon>
        <taxon>Viridiplantae</taxon>
        <taxon>Streptophyta</taxon>
        <taxon>Embryophyta</taxon>
        <taxon>Tracheophyta</taxon>
        <taxon>Spermatophyta</taxon>
        <taxon>Magnoliopsida</taxon>
        <taxon>eudicotyledons</taxon>
        <taxon>Gunneridae</taxon>
        <taxon>Pentapetalae</taxon>
        <taxon>rosids</taxon>
        <taxon>malvids</taxon>
        <taxon>Brassicales</taxon>
        <taxon>Brassicaceae</taxon>
        <taxon>Camelineae</taxon>
        <taxon>Arabidopsis</taxon>
    </lineage>
</organism>
<proteinExistence type="predicted"/>
<evidence type="ECO:0000313" key="4">
    <source>
        <dbReference type="Proteomes" id="UP000694251"/>
    </source>
</evidence>
<keyword evidence="4" id="KW-1185">Reference proteome</keyword>
<dbReference type="EMBL" id="JAEFBJ010000010">
    <property type="protein sequence ID" value="KAG7564487.1"/>
    <property type="molecule type" value="Genomic_DNA"/>
</dbReference>
<dbReference type="AlphaFoldDB" id="A0A8T1ZY29"/>
<accession>A0A8T1ZY29</accession>
<comment type="caution">
    <text evidence="3">The sequence shown here is derived from an EMBL/GenBank/DDBJ whole genome shotgun (WGS) entry which is preliminary data.</text>
</comment>
<name>A0A8T1ZY29_ARASU</name>
<feature type="region of interest" description="Disordered" evidence="1">
    <location>
        <begin position="1"/>
        <end position="34"/>
    </location>
</feature>
<dbReference type="OrthoDB" id="10606820at2759"/>
<sequence>MAEEPATPSLIPNSNPTGYDTASKSQTREEDSANRIKAKVESIDHVTKLLNASKVANFNFQALLDSWNKRNRARIERNVDGITFPYYVAPFFLAFLFIPWIYFEFLVFRDTSSFHFDYAIFGANSF</sequence>
<evidence type="ECO:0000256" key="1">
    <source>
        <dbReference type="SAM" id="MobiDB-lite"/>
    </source>
</evidence>
<evidence type="ECO:0000256" key="2">
    <source>
        <dbReference type="SAM" id="Phobius"/>
    </source>
</evidence>